<feature type="transmembrane region" description="Helical" evidence="5">
    <location>
        <begin position="332"/>
        <end position="353"/>
    </location>
</feature>
<protein>
    <recommendedName>
        <fullName evidence="6">Fatty acid hydroxylase domain-containing protein</fullName>
    </recommendedName>
</protein>
<sequence>MSNQDPKLSARSDRPSNEEVADQIQKEWMFKIKRAPENFVIRCGIVPLILGLLEALLIVSNNFHYFGYWEWFITKSSETRDSIFPFLPLLDPYSLWRGWIVPSSLASATYIIVSLLSLRHELYHWKPELLGHYLESAKESKIGVYVPQAWLDFAFHIYEDNHREYINNRIQKQTHKALNDSEEFLKILRTVASNVFISTLMVLLFWILLLQTKIEAENIVQLPRSYVPPLQGIIWYLLNDLFYFYPHWIAHHSPSSDAFYYKLLPPTLAKALYTHFNRSHKLHHKTKANLGIAAWYCSPSEQILFNIFPALIGPLFTQFLASTLPFPLSQIWGTHLIVLYVWLMAASAMSVLAHTGYRSKWNDPGKHDLHHERAFNPKTAVNFGTLGFFDWVHGTKSRIPSADAEAWRMQRDRQAALWEASRRNGVELSRAQMDVVRQPDHSQEWVDKTI</sequence>
<evidence type="ECO:0000313" key="8">
    <source>
        <dbReference type="Proteomes" id="UP000235371"/>
    </source>
</evidence>
<dbReference type="GO" id="GO:0005506">
    <property type="term" value="F:iron ion binding"/>
    <property type="evidence" value="ECO:0007669"/>
    <property type="project" value="InterPro"/>
</dbReference>
<dbReference type="STRING" id="1095630.A0A2J6TWX6"/>
<feature type="transmembrane region" description="Helical" evidence="5">
    <location>
        <begin position="303"/>
        <end position="326"/>
    </location>
</feature>
<evidence type="ECO:0000256" key="2">
    <source>
        <dbReference type="ARBA" id="ARBA00022692"/>
    </source>
</evidence>
<evidence type="ECO:0000256" key="3">
    <source>
        <dbReference type="ARBA" id="ARBA00022989"/>
    </source>
</evidence>
<dbReference type="RefSeq" id="XP_024744434.1">
    <property type="nucleotide sequence ID" value="XM_024879001.1"/>
</dbReference>
<keyword evidence="8" id="KW-1185">Reference proteome</keyword>
<dbReference type="AlphaFoldDB" id="A0A2J6TWX6"/>
<feature type="transmembrane region" description="Helical" evidence="5">
    <location>
        <begin position="191"/>
        <end position="209"/>
    </location>
</feature>
<feature type="domain" description="Fatty acid hydroxylase" evidence="6">
    <location>
        <begin position="234"/>
        <end position="395"/>
    </location>
</feature>
<feature type="transmembrane region" description="Helical" evidence="5">
    <location>
        <begin position="229"/>
        <end position="246"/>
    </location>
</feature>
<evidence type="ECO:0000259" key="6">
    <source>
        <dbReference type="Pfam" id="PF04116"/>
    </source>
</evidence>
<dbReference type="InterPro" id="IPR050307">
    <property type="entry name" value="Sterol_Desaturase_Related"/>
</dbReference>
<dbReference type="Pfam" id="PF04116">
    <property type="entry name" value="FA_hydroxylase"/>
    <property type="match status" value="1"/>
</dbReference>
<dbReference type="GeneID" id="36587078"/>
<dbReference type="EMBL" id="KZ613740">
    <property type="protein sequence ID" value="PMD67530.1"/>
    <property type="molecule type" value="Genomic_DNA"/>
</dbReference>
<gene>
    <name evidence="7" type="ORF">K444DRAFT_606462</name>
</gene>
<name>A0A2J6TWX6_9HELO</name>
<keyword evidence="3 5" id="KW-1133">Transmembrane helix</keyword>
<dbReference type="Proteomes" id="UP000235371">
    <property type="component" value="Unassembled WGS sequence"/>
</dbReference>
<comment type="subcellular location">
    <subcellularLocation>
        <location evidence="1">Membrane</location>
    </subcellularLocation>
</comment>
<dbReference type="GO" id="GO:0016491">
    <property type="term" value="F:oxidoreductase activity"/>
    <property type="evidence" value="ECO:0007669"/>
    <property type="project" value="InterPro"/>
</dbReference>
<feature type="transmembrane region" description="Helical" evidence="5">
    <location>
        <begin position="39"/>
        <end position="59"/>
    </location>
</feature>
<dbReference type="OrthoDB" id="408954at2759"/>
<keyword evidence="4 5" id="KW-0472">Membrane</keyword>
<reference evidence="7 8" key="1">
    <citation type="submission" date="2016-04" db="EMBL/GenBank/DDBJ databases">
        <title>A degradative enzymes factory behind the ericoid mycorrhizal symbiosis.</title>
        <authorList>
            <consortium name="DOE Joint Genome Institute"/>
            <person name="Martino E."/>
            <person name="Morin E."/>
            <person name="Grelet G."/>
            <person name="Kuo A."/>
            <person name="Kohler A."/>
            <person name="Daghino S."/>
            <person name="Barry K."/>
            <person name="Choi C."/>
            <person name="Cichocki N."/>
            <person name="Clum A."/>
            <person name="Copeland A."/>
            <person name="Hainaut M."/>
            <person name="Haridas S."/>
            <person name="Labutti K."/>
            <person name="Lindquist E."/>
            <person name="Lipzen A."/>
            <person name="Khouja H.-R."/>
            <person name="Murat C."/>
            <person name="Ohm R."/>
            <person name="Olson A."/>
            <person name="Spatafora J."/>
            <person name="Veneault-Fourrey C."/>
            <person name="Henrissat B."/>
            <person name="Grigoriev I."/>
            <person name="Martin F."/>
            <person name="Perotto S."/>
        </authorList>
    </citation>
    <scope>NUCLEOTIDE SEQUENCE [LARGE SCALE GENOMIC DNA]</scope>
    <source>
        <strain evidence="7 8">E</strain>
    </source>
</reference>
<keyword evidence="2 5" id="KW-0812">Transmembrane</keyword>
<organism evidence="7 8">
    <name type="scientific">Hyaloscypha bicolor E</name>
    <dbReference type="NCBI Taxonomy" id="1095630"/>
    <lineage>
        <taxon>Eukaryota</taxon>
        <taxon>Fungi</taxon>
        <taxon>Dikarya</taxon>
        <taxon>Ascomycota</taxon>
        <taxon>Pezizomycotina</taxon>
        <taxon>Leotiomycetes</taxon>
        <taxon>Helotiales</taxon>
        <taxon>Hyaloscyphaceae</taxon>
        <taxon>Hyaloscypha</taxon>
        <taxon>Hyaloscypha bicolor</taxon>
    </lineage>
</organism>
<accession>A0A2J6TWX6</accession>
<dbReference type="GO" id="GO:0016020">
    <property type="term" value="C:membrane"/>
    <property type="evidence" value="ECO:0007669"/>
    <property type="project" value="UniProtKB-SubCell"/>
</dbReference>
<evidence type="ECO:0000256" key="1">
    <source>
        <dbReference type="ARBA" id="ARBA00004370"/>
    </source>
</evidence>
<dbReference type="PANTHER" id="PTHR11863">
    <property type="entry name" value="STEROL DESATURASE"/>
    <property type="match status" value="1"/>
</dbReference>
<evidence type="ECO:0000256" key="4">
    <source>
        <dbReference type="ARBA" id="ARBA00023136"/>
    </source>
</evidence>
<evidence type="ECO:0000313" key="7">
    <source>
        <dbReference type="EMBL" id="PMD67530.1"/>
    </source>
</evidence>
<evidence type="ECO:0000256" key="5">
    <source>
        <dbReference type="SAM" id="Phobius"/>
    </source>
</evidence>
<feature type="transmembrane region" description="Helical" evidence="5">
    <location>
        <begin position="99"/>
        <end position="118"/>
    </location>
</feature>
<proteinExistence type="predicted"/>
<dbReference type="GO" id="GO:0008610">
    <property type="term" value="P:lipid biosynthetic process"/>
    <property type="evidence" value="ECO:0007669"/>
    <property type="project" value="InterPro"/>
</dbReference>
<dbReference type="InterPro" id="IPR006694">
    <property type="entry name" value="Fatty_acid_hydroxylase"/>
</dbReference>
<dbReference type="InParanoid" id="A0A2J6TWX6"/>